<organism evidence="9 10">
    <name type="scientific">Cognatilysobacter bugurensis</name>
    <dbReference type="NCBI Taxonomy" id="543356"/>
    <lineage>
        <taxon>Bacteria</taxon>
        <taxon>Pseudomonadati</taxon>
        <taxon>Pseudomonadota</taxon>
        <taxon>Gammaproteobacteria</taxon>
        <taxon>Lysobacterales</taxon>
        <taxon>Lysobacteraceae</taxon>
        <taxon>Cognatilysobacter</taxon>
    </lineage>
</organism>
<evidence type="ECO:0000256" key="5">
    <source>
        <dbReference type="RuleBase" id="RU362125"/>
    </source>
</evidence>
<dbReference type="Gene3D" id="2.40.110.10">
    <property type="entry name" value="Butyryl-CoA Dehydrogenase, subunit A, domain 2"/>
    <property type="match status" value="1"/>
</dbReference>
<sequence length="404" mass="43074">MDRPASEPGFTGRPYNRVMDEYLPGPLARVVERADRVATSTIGPDAERVDREALWPEHGLRALAAEGLGGLTVPAHLGGLGHGLLGLAVVTETLGRACASTAMCYGMHCVGAAVIAAKATPLHQERYLRPIARGEHLTTLALSESGTGAHFFLPQTRMDRDGDAFVLQGQKQFVTNGGHADSYVVSTCAAEDAIGGEFSCLVVDNDTPAVQWGQPWQGLGMRGNSSRSMLLDGAHVPAAHLLGEEGDQVWYVFEVVAPYFLTAMAGTYLGVAATALEQVMQHMRERRHAHSGQTLADVDVLQHRVGQLWMKLEKSRLLLRHAAQLGDMGAATALTAILACKADAGETAVAVTNEAMTLGGGMAYRENSTLARCLRDARAAHVMSPTTDLLTTWTGRNALGLALF</sequence>
<dbReference type="InterPro" id="IPR046373">
    <property type="entry name" value="Acyl-CoA_Oxase/DH_mid-dom_sf"/>
</dbReference>
<dbReference type="InterPro" id="IPR013786">
    <property type="entry name" value="AcylCoA_DH/ox_N"/>
</dbReference>
<evidence type="ECO:0000256" key="3">
    <source>
        <dbReference type="ARBA" id="ARBA00022630"/>
    </source>
</evidence>
<evidence type="ECO:0000313" key="10">
    <source>
        <dbReference type="Proteomes" id="UP000646426"/>
    </source>
</evidence>
<feature type="domain" description="Acyl-CoA dehydrogenase/oxidase N-terminal" evidence="8">
    <location>
        <begin position="31"/>
        <end position="135"/>
    </location>
</feature>
<evidence type="ECO:0000313" key="9">
    <source>
        <dbReference type="EMBL" id="GHA86391.1"/>
    </source>
</evidence>
<evidence type="ECO:0000259" key="6">
    <source>
        <dbReference type="Pfam" id="PF00441"/>
    </source>
</evidence>
<dbReference type="CDD" id="cd00567">
    <property type="entry name" value="ACAD"/>
    <property type="match status" value="1"/>
</dbReference>
<evidence type="ECO:0000259" key="8">
    <source>
        <dbReference type="Pfam" id="PF02771"/>
    </source>
</evidence>
<feature type="domain" description="Acyl-CoA dehydrogenase/oxidase C-terminal" evidence="6">
    <location>
        <begin position="263"/>
        <end position="389"/>
    </location>
</feature>
<dbReference type="Gene3D" id="1.20.140.10">
    <property type="entry name" value="Butyryl-CoA Dehydrogenase, subunit A, domain 3"/>
    <property type="match status" value="1"/>
</dbReference>
<dbReference type="EMBL" id="BMYD01000004">
    <property type="protein sequence ID" value="GHA86391.1"/>
    <property type="molecule type" value="Genomic_DNA"/>
</dbReference>
<keyword evidence="5" id="KW-0560">Oxidoreductase</keyword>
<dbReference type="Pfam" id="PF02770">
    <property type="entry name" value="Acyl-CoA_dh_M"/>
    <property type="match status" value="1"/>
</dbReference>
<dbReference type="PANTHER" id="PTHR43884:SF12">
    <property type="entry name" value="ISOVALERYL-COA DEHYDROGENASE, MITOCHONDRIAL-RELATED"/>
    <property type="match status" value="1"/>
</dbReference>
<keyword evidence="10" id="KW-1185">Reference proteome</keyword>
<dbReference type="InterPro" id="IPR009100">
    <property type="entry name" value="AcylCoA_DH/oxidase_NM_dom_sf"/>
</dbReference>
<dbReference type="InterPro" id="IPR006091">
    <property type="entry name" value="Acyl-CoA_Oxase/DH_mid-dom"/>
</dbReference>
<dbReference type="Pfam" id="PF00441">
    <property type="entry name" value="Acyl-CoA_dh_1"/>
    <property type="match status" value="1"/>
</dbReference>
<dbReference type="PANTHER" id="PTHR43884">
    <property type="entry name" value="ACYL-COA DEHYDROGENASE"/>
    <property type="match status" value="1"/>
</dbReference>
<dbReference type="PIRSF" id="PIRSF016578">
    <property type="entry name" value="HsaA"/>
    <property type="match status" value="1"/>
</dbReference>
<proteinExistence type="inferred from homology"/>
<dbReference type="SUPFAM" id="SSF56645">
    <property type="entry name" value="Acyl-CoA dehydrogenase NM domain-like"/>
    <property type="match status" value="1"/>
</dbReference>
<evidence type="ECO:0000256" key="2">
    <source>
        <dbReference type="ARBA" id="ARBA00009347"/>
    </source>
</evidence>
<evidence type="ECO:0000256" key="1">
    <source>
        <dbReference type="ARBA" id="ARBA00001974"/>
    </source>
</evidence>
<gene>
    <name evidence="9" type="primary">acd</name>
    <name evidence="9" type="ORF">GCM10007067_25550</name>
</gene>
<keyword evidence="4 5" id="KW-0274">FAD</keyword>
<dbReference type="Proteomes" id="UP000646426">
    <property type="component" value="Unassembled WGS sequence"/>
</dbReference>
<dbReference type="GO" id="GO:0050660">
    <property type="term" value="F:flavin adenine dinucleotide binding"/>
    <property type="evidence" value="ECO:0007669"/>
    <property type="project" value="InterPro"/>
</dbReference>
<dbReference type="SUPFAM" id="SSF47203">
    <property type="entry name" value="Acyl-CoA dehydrogenase C-terminal domain-like"/>
    <property type="match status" value="1"/>
</dbReference>
<name>A0A918WB61_9GAMM</name>
<dbReference type="InterPro" id="IPR036250">
    <property type="entry name" value="AcylCo_DH-like_C"/>
</dbReference>
<dbReference type="InterPro" id="IPR009075">
    <property type="entry name" value="AcylCo_DH/oxidase_C"/>
</dbReference>
<evidence type="ECO:0000256" key="4">
    <source>
        <dbReference type="ARBA" id="ARBA00022827"/>
    </source>
</evidence>
<protein>
    <submittedName>
        <fullName evidence="9">Acyl-CoA dehydrogenase</fullName>
    </submittedName>
</protein>
<comment type="caution">
    <text evidence="9">The sequence shown here is derived from an EMBL/GenBank/DDBJ whole genome shotgun (WGS) entry which is preliminary data.</text>
</comment>
<reference evidence="9" key="2">
    <citation type="submission" date="2020-09" db="EMBL/GenBank/DDBJ databases">
        <authorList>
            <person name="Sun Q."/>
            <person name="Kim S."/>
        </authorList>
    </citation>
    <scope>NUCLEOTIDE SEQUENCE</scope>
    <source>
        <strain evidence="9">KCTC 23077</strain>
    </source>
</reference>
<dbReference type="Gene3D" id="1.10.540.10">
    <property type="entry name" value="Acyl-CoA dehydrogenase/oxidase, N-terminal domain"/>
    <property type="match status" value="1"/>
</dbReference>
<comment type="cofactor">
    <cofactor evidence="1 5">
        <name>FAD</name>
        <dbReference type="ChEBI" id="CHEBI:57692"/>
    </cofactor>
</comment>
<dbReference type="Pfam" id="PF02771">
    <property type="entry name" value="Acyl-CoA_dh_N"/>
    <property type="match status" value="1"/>
</dbReference>
<keyword evidence="3 5" id="KW-0285">Flavoprotein</keyword>
<feature type="domain" description="Acyl-CoA oxidase/dehydrogenase middle" evidence="7">
    <location>
        <begin position="140"/>
        <end position="232"/>
    </location>
</feature>
<comment type="similarity">
    <text evidence="2 5">Belongs to the acyl-CoA dehydrogenase family.</text>
</comment>
<dbReference type="AlphaFoldDB" id="A0A918WB61"/>
<dbReference type="InterPro" id="IPR037069">
    <property type="entry name" value="AcylCoA_DH/ox_N_sf"/>
</dbReference>
<accession>A0A918WB61</accession>
<reference evidence="9" key="1">
    <citation type="journal article" date="2014" name="Int. J. Syst. Evol. Microbiol.">
        <title>Complete genome sequence of Corynebacterium casei LMG S-19264T (=DSM 44701T), isolated from a smear-ripened cheese.</title>
        <authorList>
            <consortium name="US DOE Joint Genome Institute (JGI-PGF)"/>
            <person name="Walter F."/>
            <person name="Albersmeier A."/>
            <person name="Kalinowski J."/>
            <person name="Ruckert C."/>
        </authorList>
    </citation>
    <scope>NUCLEOTIDE SEQUENCE</scope>
    <source>
        <strain evidence="9">KCTC 23077</strain>
    </source>
</reference>
<evidence type="ECO:0000259" key="7">
    <source>
        <dbReference type="Pfam" id="PF02770"/>
    </source>
</evidence>
<dbReference type="GO" id="GO:0003995">
    <property type="term" value="F:acyl-CoA dehydrogenase activity"/>
    <property type="evidence" value="ECO:0007669"/>
    <property type="project" value="TreeGrafter"/>
</dbReference>